<gene>
    <name evidence="3" type="ORF">FUAX_13820</name>
</gene>
<protein>
    <recommendedName>
        <fullName evidence="5">Outer membrane protein beta-barrel domain-containing protein</fullName>
    </recommendedName>
</protein>
<evidence type="ECO:0000313" key="4">
    <source>
        <dbReference type="Proteomes" id="UP001348817"/>
    </source>
</evidence>
<dbReference type="RefSeq" id="WP_338394176.1">
    <property type="nucleotide sequence ID" value="NZ_AP025314.1"/>
</dbReference>
<feature type="compositionally biased region" description="Basic residues" evidence="1">
    <location>
        <begin position="326"/>
        <end position="344"/>
    </location>
</feature>
<keyword evidence="4" id="KW-1185">Reference proteome</keyword>
<evidence type="ECO:0008006" key="5">
    <source>
        <dbReference type="Google" id="ProtNLM"/>
    </source>
</evidence>
<feature type="signal peptide" evidence="2">
    <location>
        <begin position="1"/>
        <end position="25"/>
    </location>
</feature>
<proteinExistence type="predicted"/>
<evidence type="ECO:0000256" key="2">
    <source>
        <dbReference type="SAM" id="SignalP"/>
    </source>
</evidence>
<feature type="region of interest" description="Disordered" evidence="1">
    <location>
        <begin position="299"/>
        <end position="344"/>
    </location>
</feature>
<accession>A0AAU9DDI9</accession>
<feature type="chain" id="PRO_5043560695" description="Outer membrane protein beta-barrel domain-containing protein" evidence="2">
    <location>
        <begin position="26"/>
        <end position="344"/>
    </location>
</feature>
<sequence length="344" mass="38523">MKNYAVKYLAMTLLLVGASIAELFAQEQEVIDLDLVYANRPELKTSAIRRILNKFSWTFTAGYEATMYEAGLQGLEIGLYGNDLVLYGGLAEDQKNHIIYKDWLSNPQSVTVPDAPQSFEGDPGSVQGTAGGPVFNGSLAYHYKKFRVGVGLGYSSQKVKDLKFENSIGVESVNFGQTPSFSLFRYYFLAGYEFFDYGGFHYVVEANLGGASYSGFDSDSFENSGVIEFALPIEREFSEYFRVVLRPAYQIKDASYSNQGSPTISPKLNAFNVTLGINIRIPEIPRCKTYRCNTQVKHRHGDKAYRGQPVFYPQNPKMGQIPKGAHGWKWRTGKPIHAPVKRKP</sequence>
<organism evidence="3 4">
    <name type="scientific">Fulvitalea axinellae</name>
    <dbReference type="NCBI Taxonomy" id="1182444"/>
    <lineage>
        <taxon>Bacteria</taxon>
        <taxon>Pseudomonadati</taxon>
        <taxon>Bacteroidota</taxon>
        <taxon>Cytophagia</taxon>
        <taxon>Cytophagales</taxon>
        <taxon>Persicobacteraceae</taxon>
        <taxon>Fulvitalea</taxon>
    </lineage>
</organism>
<evidence type="ECO:0000313" key="3">
    <source>
        <dbReference type="EMBL" id="BDD08950.1"/>
    </source>
</evidence>
<keyword evidence="2" id="KW-0732">Signal</keyword>
<dbReference type="AlphaFoldDB" id="A0AAU9DDI9"/>
<dbReference type="EMBL" id="AP025314">
    <property type="protein sequence ID" value="BDD08950.1"/>
    <property type="molecule type" value="Genomic_DNA"/>
</dbReference>
<dbReference type="KEGG" id="fax:FUAX_13820"/>
<dbReference type="Proteomes" id="UP001348817">
    <property type="component" value="Chromosome"/>
</dbReference>
<evidence type="ECO:0000256" key="1">
    <source>
        <dbReference type="SAM" id="MobiDB-lite"/>
    </source>
</evidence>
<name>A0AAU9DDI9_9BACT</name>
<reference evidence="3 4" key="1">
    <citation type="submission" date="2021-12" db="EMBL/GenBank/DDBJ databases">
        <title>Genome sequencing of bacteria with rrn-lacking chromosome and rrn-plasmid.</title>
        <authorList>
            <person name="Anda M."/>
            <person name="Iwasaki W."/>
        </authorList>
    </citation>
    <scope>NUCLEOTIDE SEQUENCE [LARGE SCALE GENOMIC DNA]</scope>
    <source>
        <strain evidence="3 4">DSM 100852</strain>
    </source>
</reference>